<dbReference type="EMBL" id="LR215062">
    <property type="protein sequence ID" value="VEV55611.1"/>
    <property type="molecule type" value="Genomic_DNA"/>
</dbReference>
<feature type="signal peptide" evidence="2">
    <location>
        <begin position="1"/>
        <end position="20"/>
    </location>
</feature>
<sequence length="288" mass="32976">MIAVILNLAILTFLQYNTNYQQPVISYKFATTSGINYYHNLVNTNNVYQNIKQQNGPRFKRILRSVLQESDIFIRNPSLQMEDYLGEISPEVLALYPLLPNYDHDYDDDTSPLIIVNDLNNQENVPQNQNNYENILIDFLIDAAQNAPDGTNTNTTNAETNSDEPNNSSSSSISPEDRIILDRLNLIYRMDALWETSVNNMFAQFNELADSLQLIQESRLVIWNETWRPHLESLLNTIVTLFENYNISTSEIEDQVISIAEQAKLDFQVFLTSTRDAVLQALGTNIPN</sequence>
<dbReference type="Proteomes" id="UP000290582">
    <property type="component" value="Chromosome PVVCY_06"/>
</dbReference>
<evidence type="ECO:0000256" key="2">
    <source>
        <dbReference type="SAM" id="SignalP"/>
    </source>
</evidence>
<evidence type="ECO:0000313" key="5">
    <source>
        <dbReference type="Proteomes" id="UP000030681"/>
    </source>
</evidence>
<dbReference type="KEGG" id="pvv:PVVCY_0602370"/>
<dbReference type="InterPro" id="IPR006496">
    <property type="entry name" value="CHP01606_Plasmodium_spp"/>
</dbReference>
<dbReference type="Pfam" id="PF09688">
    <property type="entry name" value="Wx5_PLAF3D7"/>
    <property type="match status" value="1"/>
</dbReference>
<evidence type="ECO:0008006" key="7">
    <source>
        <dbReference type="Google" id="ProtNLM"/>
    </source>
</evidence>
<dbReference type="Proteomes" id="UP000030681">
    <property type="component" value="Unassembled WGS sequence"/>
</dbReference>
<reference evidence="3 5" key="1">
    <citation type="submission" date="2013-02" db="EMBL/GenBank/DDBJ databases">
        <title>The Genome Sequence of Plasmodium vinckei vinckei.</title>
        <authorList>
            <consortium name="The Broad Institute Genome Sequencing Platform"/>
            <consortium name="The Broad Institute Genome Sequencing Center for Infectious Disease"/>
            <person name="Neafsey D."/>
            <person name="Cheeseman I."/>
            <person name="Volkman S."/>
            <person name="Adams J."/>
            <person name="Walker B."/>
            <person name="Young S.K."/>
            <person name="Zeng Q."/>
            <person name="Gargeya S."/>
            <person name="Fitzgerald M."/>
            <person name="Haas B."/>
            <person name="Abouelleil A."/>
            <person name="Alvarado L."/>
            <person name="Arachchi H.M."/>
            <person name="Berlin A.M."/>
            <person name="Chapman S.B."/>
            <person name="Dewar J."/>
            <person name="Goldberg J."/>
            <person name="Griggs A."/>
            <person name="Gujja S."/>
            <person name="Hansen M."/>
            <person name="Howarth C."/>
            <person name="Imamovic A."/>
            <person name="Larimer J."/>
            <person name="McCowan C."/>
            <person name="Murphy C."/>
            <person name="Neiman D."/>
            <person name="Pearson M."/>
            <person name="Priest M."/>
            <person name="Roberts A."/>
            <person name="Saif S."/>
            <person name="Shea T."/>
            <person name="Sisk P."/>
            <person name="Sykes S."/>
            <person name="Wortman J."/>
            <person name="Nusbaum C."/>
            <person name="Birren B."/>
        </authorList>
    </citation>
    <scope>NUCLEOTIDE SEQUENCE [LARGE SCALE GENOMIC DNA]</scope>
    <source>
        <strain evidence="5">vinckei</strain>
        <strain evidence="3">Vinckei</strain>
    </source>
</reference>
<feature type="chain" id="PRO_5044052564" description="Plasmodium RESA N-terminal domain-containing protein" evidence="2">
    <location>
        <begin position="21"/>
        <end position="288"/>
    </location>
</feature>
<evidence type="ECO:0000313" key="4">
    <source>
        <dbReference type="EMBL" id="VEV55611.1"/>
    </source>
</evidence>
<feature type="region of interest" description="Disordered" evidence="1">
    <location>
        <begin position="147"/>
        <end position="174"/>
    </location>
</feature>
<evidence type="ECO:0000313" key="6">
    <source>
        <dbReference type="Proteomes" id="UP000290582"/>
    </source>
</evidence>
<proteinExistence type="predicted"/>
<organism evidence="3 5">
    <name type="scientific">Plasmodium vinckei vinckei</name>
    <dbReference type="NCBI Taxonomy" id="54757"/>
    <lineage>
        <taxon>Eukaryota</taxon>
        <taxon>Sar</taxon>
        <taxon>Alveolata</taxon>
        <taxon>Apicomplexa</taxon>
        <taxon>Aconoidasida</taxon>
        <taxon>Haemosporida</taxon>
        <taxon>Plasmodiidae</taxon>
        <taxon>Plasmodium</taxon>
        <taxon>Plasmodium (Vinckeia)</taxon>
    </lineage>
</organism>
<name>A0A081ID68_PLAVN</name>
<reference evidence="4 6" key="2">
    <citation type="submission" date="2019-01" db="EMBL/GenBank/DDBJ databases">
        <authorList>
            <person name="Ramaprasad A."/>
        </authorList>
    </citation>
    <scope>NUCLEOTIDE SEQUENCE [LARGE SCALE GENOMIC DNA]</scope>
</reference>
<keyword evidence="2" id="KW-0732">Signal</keyword>
<accession>A0A081ID68</accession>
<dbReference type="GeneID" id="19961932"/>
<dbReference type="EMBL" id="KL446951">
    <property type="protein sequence ID" value="KEG01626.1"/>
    <property type="molecule type" value="Genomic_DNA"/>
</dbReference>
<feature type="compositionally biased region" description="Low complexity" evidence="1">
    <location>
        <begin position="151"/>
        <end position="174"/>
    </location>
</feature>
<dbReference type="VEuPathDB" id="PlasmoDB:PVVCY_0602370"/>
<protein>
    <recommendedName>
        <fullName evidence="7">Plasmodium RESA N-terminal domain-containing protein</fullName>
    </recommendedName>
</protein>
<evidence type="ECO:0000256" key="1">
    <source>
        <dbReference type="SAM" id="MobiDB-lite"/>
    </source>
</evidence>
<gene>
    <name evidence="4" type="ORF">PVVCY_0602370</name>
    <name evidence="3" type="ORF">YYE_03726</name>
</gene>
<dbReference type="OrthoDB" id="372542at2759"/>
<dbReference type="RefSeq" id="XP_008625593.1">
    <property type="nucleotide sequence ID" value="XM_008627371.1"/>
</dbReference>
<evidence type="ECO:0000313" key="3">
    <source>
        <dbReference type="EMBL" id="KEG01626.1"/>
    </source>
</evidence>
<dbReference type="AlphaFoldDB" id="A0A081ID68"/>